<feature type="transmembrane region" description="Helical" evidence="5">
    <location>
        <begin position="51"/>
        <end position="73"/>
    </location>
</feature>
<dbReference type="Proteomes" id="UP001170959">
    <property type="component" value="Unassembled WGS sequence"/>
</dbReference>
<reference evidence="7" key="1">
    <citation type="submission" date="2020-06" db="EMBL/GenBank/DDBJ databases">
        <authorList>
            <person name="Dong N."/>
        </authorList>
    </citation>
    <scope>NUCLEOTIDE SEQUENCE</scope>
    <source>
        <strain evidence="7">R655-4</strain>
    </source>
</reference>
<protein>
    <submittedName>
        <fullName evidence="7">O-antigen ligase family protein</fullName>
    </submittedName>
</protein>
<dbReference type="Pfam" id="PF04932">
    <property type="entry name" value="Wzy_C"/>
    <property type="match status" value="1"/>
</dbReference>
<evidence type="ECO:0000256" key="5">
    <source>
        <dbReference type="SAM" id="Phobius"/>
    </source>
</evidence>
<comment type="subcellular location">
    <subcellularLocation>
        <location evidence="1">Membrane</location>
        <topology evidence="1">Multi-pass membrane protein</topology>
    </subcellularLocation>
</comment>
<comment type="caution">
    <text evidence="7">The sequence shown here is derived from an EMBL/GenBank/DDBJ whole genome shotgun (WGS) entry which is preliminary data.</text>
</comment>
<evidence type="ECO:0000313" key="8">
    <source>
        <dbReference type="Proteomes" id="UP001170959"/>
    </source>
</evidence>
<feature type="transmembrane region" description="Helical" evidence="5">
    <location>
        <begin position="332"/>
        <end position="355"/>
    </location>
</feature>
<feature type="transmembrane region" description="Helical" evidence="5">
    <location>
        <begin position="147"/>
        <end position="165"/>
    </location>
</feature>
<organism evidence="7 8">
    <name type="scientific">Empedobacter brevis</name>
    <dbReference type="NCBI Taxonomy" id="247"/>
    <lineage>
        <taxon>Bacteria</taxon>
        <taxon>Pseudomonadati</taxon>
        <taxon>Bacteroidota</taxon>
        <taxon>Flavobacteriia</taxon>
        <taxon>Flavobacteriales</taxon>
        <taxon>Weeksellaceae</taxon>
        <taxon>Empedobacter</taxon>
    </lineage>
</organism>
<evidence type="ECO:0000256" key="3">
    <source>
        <dbReference type="ARBA" id="ARBA00022989"/>
    </source>
</evidence>
<name>A0AAJ1QG17_9FLAO</name>
<evidence type="ECO:0000256" key="2">
    <source>
        <dbReference type="ARBA" id="ARBA00022692"/>
    </source>
</evidence>
<feature type="domain" description="O-antigen ligase-related" evidence="6">
    <location>
        <begin position="182"/>
        <end position="347"/>
    </location>
</feature>
<proteinExistence type="predicted"/>
<keyword evidence="2 5" id="KW-0812">Transmembrane</keyword>
<evidence type="ECO:0000256" key="1">
    <source>
        <dbReference type="ARBA" id="ARBA00004141"/>
    </source>
</evidence>
<dbReference type="RefSeq" id="WP_159154762.1">
    <property type="nucleotide sequence ID" value="NZ_CP013210.1"/>
</dbReference>
<dbReference type="InterPro" id="IPR007016">
    <property type="entry name" value="O-antigen_ligase-rel_domated"/>
</dbReference>
<evidence type="ECO:0000259" key="6">
    <source>
        <dbReference type="Pfam" id="PF04932"/>
    </source>
</evidence>
<keyword evidence="4 5" id="KW-0472">Membrane</keyword>
<evidence type="ECO:0000256" key="4">
    <source>
        <dbReference type="ARBA" id="ARBA00023136"/>
    </source>
</evidence>
<dbReference type="GO" id="GO:0016020">
    <property type="term" value="C:membrane"/>
    <property type="evidence" value="ECO:0007669"/>
    <property type="project" value="UniProtKB-SubCell"/>
</dbReference>
<feature type="transmembrane region" description="Helical" evidence="5">
    <location>
        <begin position="115"/>
        <end position="135"/>
    </location>
</feature>
<dbReference type="GO" id="GO:0016874">
    <property type="term" value="F:ligase activity"/>
    <property type="evidence" value="ECO:0007669"/>
    <property type="project" value="UniProtKB-KW"/>
</dbReference>
<accession>A0AAJ1QG17</accession>
<feature type="transmembrane region" description="Helical" evidence="5">
    <location>
        <begin position="24"/>
        <end position="45"/>
    </location>
</feature>
<feature type="transmembrane region" description="Helical" evidence="5">
    <location>
        <begin position="85"/>
        <end position="103"/>
    </location>
</feature>
<feature type="transmembrane region" description="Helical" evidence="5">
    <location>
        <begin position="180"/>
        <end position="207"/>
    </location>
</feature>
<dbReference type="EMBL" id="JACAGJ010000006">
    <property type="protein sequence ID" value="MDM1073368.1"/>
    <property type="molecule type" value="Genomic_DNA"/>
</dbReference>
<gene>
    <name evidence="7" type="ORF">HX001_12835</name>
</gene>
<feature type="transmembrane region" description="Helical" evidence="5">
    <location>
        <begin position="219"/>
        <end position="237"/>
    </location>
</feature>
<dbReference type="AlphaFoldDB" id="A0AAJ1QG17"/>
<keyword evidence="7" id="KW-0436">Ligase</keyword>
<evidence type="ECO:0000313" key="7">
    <source>
        <dbReference type="EMBL" id="MDM1073368.1"/>
    </source>
</evidence>
<reference evidence="7" key="2">
    <citation type="journal article" date="2022" name="Sci. Total Environ.">
        <title>Prevalence, transmission, and molecular epidemiology of tet(X)-positive bacteria among humans, animals, and environmental niches in China: An epidemiological, and genomic-based study.</title>
        <authorList>
            <person name="Dong N."/>
            <person name="Zeng Y."/>
            <person name="Cai C."/>
            <person name="Sun C."/>
            <person name="Lu J."/>
            <person name="Liu C."/>
            <person name="Zhou H."/>
            <person name="Sun Q."/>
            <person name="Shu L."/>
            <person name="Wang H."/>
            <person name="Wang Y."/>
            <person name="Wang S."/>
            <person name="Wu C."/>
            <person name="Chan E.W."/>
            <person name="Chen G."/>
            <person name="Shen Z."/>
            <person name="Chen S."/>
            <person name="Zhang R."/>
        </authorList>
    </citation>
    <scope>NUCLEOTIDE SEQUENCE</scope>
    <source>
        <strain evidence="7">R655-4</strain>
    </source>
</reference>
<sequence length="415" mass="47864">MSTIRINNLFTQIAFIIYLFASKYLFLELSYLIGCFFLIISILIYKKINQTILFTVLGLITIVCIGLISGLLNDNIIPTKAYLKDFVYFTKPIIVLTTSFILIKNTSDITFFSKAIIYFAIITAIIHLLGVLFYIPQIGFSVAGLRSRLGLGNNIEVFAFILLLINDKNSILYVNIKNKLILILILFFSIAFYFSRTDFILLIILWIGLKGYYRPKLKTFSFLAIFIIFTSVLFYSLSFVNVSYKNQNGINSFIYKIKNTPNEMFQSKIDKNDLRDLWHNWRAYEAKMAIDQTNGFRNQMIGNGFGSLVDLKIEAELGERIRRIPILHNGYIYIYFKTGYLGIIAYIMIFIHLFMIGFIKKDSEKELHYFIASLSLCIFFTTFVITGIYNSFDLLLLYLGGILALYSKTKSLVKA</sequence>
<feature type="transmembrane region" description="Helical" evidence="5">
    <location>
        <begin position="367"/>
        <end position="389"/>
    </location>
</feature>
<keyword evidence="3 5" id="KW-1133">Transmembrane helix</keyword>